<dbReference type="EMBL" id="QWGE01000005">
    <property type="protein sequence ID" value="RIJ34439.1"/>
    <property type="molecule type" value="Genomic_DNA"/>
</dbReference>
<dbReference type="InterPro" id="IPR005467">
    <property type="entry name" value="His_kinase_dom"/>
</dbReference>
<feature type="domain" description="Histidine kinase" evidence="12">
    <location>
        <begin position="238"/>
        <end position="456"/>
    </location>
</feature>
<evidence type="ECO:0000256" key="11">
    <source>
        <dbReference type="SAM" id="Phobius"/>
    </source>
</evidence>
<comment type="subcellular location">
    <subcellularLocation>
        <location evidence="2">Membrane</location>
    </subcellularLocation>
</comment>
<dbReference type="InterPro" id="IPR050428">
    <property type="entry name" value="TCS_sensor_his_kinase"/>
</dbReference>
<evidence type="ECO:0000256" key="1">
    <source>
        <dbReference type="ARBA" id="ARBA00000085"/>
    </source>
</evidence>
<dbReference type="SUPFAM" id="SSF158472">
    <property type="entry name" value="HAMP domain-like"/>
    <property type="match status" value="1"/>
</dbReference>
<dbReference type="PRINTS" id="PR00344">
    <property type="entry name" value="BCTRLSENSOR"/>
</dbReference>
<gene>
    <name evidence="14" type="ORF">D1627_16125</name>
</gene>
<dbReference type="InterPro" id="IPR003660">
    <property type="entry name" value="HAMP_dom"/>
</dbReference>
<evidence type="ECO:0000256" key="10">
    <source>
        <dbReference type="ARBA" id="ARBA00023136"/>
    </source>
</evidence>
<dbReference type="PANTHER" id="PTHR45436">
    <property type="entry name" value="SENSOR HISTIDINE KINASE YKOH"/>
    <property type="match status" value="1"/>
</dbReference>
<comment type="caution">
    <text evidence="14">The sequence shown here is derived from an EMBL/GenBank/DDBJ whole genome shotgun (WGS) entry which is preliminary data.</text>
</comment>
<keyword evidence="4" id="KW-0597">Phosphoprotein</keyword>
<protein>
    <recommendedName>
        <fullName evidence="3">histidine kinase</fullName>
        <ecNumber evidence="3">2.7.13.3</ecNumber>
    </recommendedName>
</protein>
<dbReference type="AlphaFoldDB" id="A0A399RWK0"/>
<evidence type="ECO:0000256" key="9">
    <source>
        <dbReference type="ARBA" id="ARBA00023012"/>
    </source>
</evidence>
<keyword evidence="5" id="KW-0808">Transferase</keyword>
<dbReference type="Proteomes" id="UP000266005">
    <property type="component" value="Unassembled WGS sequence"/>
</dbReference>
<evidence type="ECO:0000256" key="6">
    <source>
        <dbReference type="ARBA" id="ARBA00022692"/>
    </source>
</evidence>
<feature type="transmembrane region" description="Helical" evidence="11">
    <location>
        <begin position="155"/>
        <end position="176"/>
    </location>
</feature>
<feature type="domain" description="HAMP" evidence="13">
    <location>
        <begin position="177"/>
        <end position="230"/>
    </location>
</feature>
<keyword evidence="15" id="KW-1185">Reference proteome</keyword>
<evidence type="ECO:0000313" key="14">
    <source>
        <dbReference type="EMBL" id="RIJ34439.1"/>
    </source>
</evidence>
<evidence type="ECO:0000256" key="3">
    <source>
        <dbReference type="ARBA" id="ARBA00012438"/>
    </source>
</evidence>
<dbReference type="GO" id="GO:0005886">
    <property type="term" value="C:plasma membrane"/>
    <property type="evidence" value="ECO:0007669"/>
    <property type="project" value="TreeGrafter"/>
</dbReference>
<reference evidence="15" key="1">
    <citation type="submission" date="2018-08" db="EMBL/GenBank/DDBJ databases">
        <title>Mucilaginibacter sp. MYSH2.</title>
        <authorList>
            <person name="Seo T."/>
        </authorList>
    </citation>
    <scope>NUCLEOTIDE SEQUENCE [LARGE SCALE GENOMIC DNA]</scope>
    <source>
        <strain evidence="15">KIRAN</strain>
    </source>
</reference>
<keyword evidence="6 11" id="KW-0812">Transmembrane</keyword>
<evidence type="ECO:0000256" key="5">
    <source>
        <dbReference type="ARBA" id="ARBA00022679"/>
    </source>
</evidence>
<keyword evidence="8 11" id="KW-1133">Transmembrane helix</keyword>
<dbReference type="Pfam" id="PF02518">
    <property type="entry name" value="HATPase_c"/>
    <property type="match status" value="1"/>
</dbReference>
<evidence type="ECO:0000256" key="2">
    <source>
        <dbReference type="ARBA" id="ARBA00004370"/>
    </source>
</evidence>
<keyword evidence="7" id="KW-0418">Kinase</keyword>
<dbReference type="PROSITE" id="PS50885">
    <property type="entry name" value="HAMP"/>
    <property type="match status" value="1"/>
</dbReference>
<dbReference type="InterPro" id="IPR003661">
    <property type="entry name" value="HisK_dim/P_dom"/>
</dbReference>
<dbReference type="InterPro" id="IPR036890">
    <property type="entry name" value="HATPase_C_sf"/>
</dbReference>
<dbReference type="PANTHER" id="PTHR45436:SF5">
    <property type="entry name" value="SENSOR HISTIDINE KINASE TRCS"/>
    <property type="match status" value="1"/>
</dbReference>
<dbReference type="InterPro" id="IPR036097">
    <property type="entry name" value="HisK_dim/P_sf"/>
</dbReference>
<dbReference type="Pfam" id="PF00672">
    <property type="entry name" value="HAMP"/>
    <property type="match status" value="1"/>
</dbReference>
<sequence>MTIRSKLTLQFAGIMTVILVLFSLVVYYFTSLYRQDDFYKRIFTRAQVAARHILDADEVSEKVRQQNLINFYHELPHEAIRIYRTNGELIFSKGKGDIGNSSTRLKQVIERGSLEYEQGVRQVVGIYLQDNQGEFVVFSSSVDAYSLRKLQHLKIILIVGFLGSMAVVLVAGWVFAKQAMRPFTKVVSEVEKISANDLHLRLSNAQGKDEVSNLAQTFNKMLDRLELAFEMQSTFVSNASHELRTPLTAMIGELEVALMKPRETDEYQRVLQSTLEDARLLTELSNGLLQIAQASIDPAKIKLNYLRFDELVWMAREQTLKRQPNARIDIDFANFPEDEDRLVVRGNEALLLIAVVNVLENAIKFSPNGQVAIGQIEVQDHEVLLRVQDRGLGISEEDLKHVFVPFFRAENVRNITGHGIGLPLTERILKLHKGSISVYSEISKGTEVTIMLRQAYATIPTYPKL</sequence>
<feature type="transmembrane region" description="Helical" evidence="11">
    <location>
        <begin position="12"/>
        <end position="33"/>
    </location>
</feature>
<dbReference type="Gene3D" id="6.10.340.10">
    <property type="match status" value="1"/>
</dbReference>
<dbReference type="CDD" id="cd00082">
    <property type="entry name" value="HisKA"/>
    <property type="match status" value="1"/>
</dbReference>
<dbReference type="InterPro" id="IPR003594">
    <property type="entry name" value="HATPase_dom"/>
</dbReference>
<proteinExistence type="predicted"/>
<dbReference type="Gene3D" id="3.30.565.10">
    <property type="entry name" value="Histidine kinase-like ATPase, C-terminal domain"/>
    <property type="match status" value="1"/>
</dbReference>
<evidence type="ECO:0000256" key="8">
    <source>
        <dbReference type="ARBA" id="ARBA00022989"/>
    </source>
</evidence>
<keyword evidence="10 11" id="KW-0472">Membrane</keyword>
<dbReference type="InterPro" id="IPR004358">
    <property type="entry name" value="Sig_transdc_His_kin-like_C"/>
</dbReference>
<dbReference type="SMART" id="SM00388">
    <property type="entry name" value="HisKA"/>
    <property type="match status" value="1"/>
</dbReference>
<dbReference type="RefSeq" id="WP_119433299.1">
    <property type="nucleotide sequence ID" value="NZ_QWGE01000005.1"/>
</dbReference>
<dbReference type="Gene3D" id="1.10.287.130">
    <property type="match status" value="1"/>
</dbReference>
<dbReference type="CDD" id="cd00075">
    <property type="entry name" value="HATPase"/>
    <property type="match status" value="1"/>
</dbReference>
<organism evidence="14 15">
    <name type="scientific">Pontibacter oryzae</name>
    <dbReference type="NCBI Taxonomy" id="2304593"/>
    <lineage>
        <taxon>Bacteria</taxon>
        <taxon>Pseudomonadati</taxon>
        <taxon>Bacteroidota</taxon>
        <taxon>Cytophagia</taxon>
        <taxon>Cytophagales</taxon>
        <taxon>Hymenobacteraceae</taxon>
        <taxon>Pontibacter</taxon>
    </lineage>
</organism>
<dbReference type="CDD" id="cd06225">
    <property type="entry name" value="HAMP"/>
    <property type="match status" value="1"/>
</dbReference>
<evidence type="ECO:0000313" key="15">
    <source>
        <dbReference type="Proteomes" id="UP000266005"/>
    </source>
</evidence>
<accession>A0A399RWK0</accession>
<dbReference type="OrthoDB" id="594725at2"/>
<evidence type="ECO:0000256" key="4">
    <source>
        <dbReference type="ARBA" id="ARBA00022553"/>
    </source>
</evidence>
<dbReference type="PROSITE" id="PS50109">
    <property type="entry name" value="HIS_KIN"/>
    <property type="match status" value="1"/>
</dbReference>
<dbReference type="EC" id="2.7.13.3" evidence="3"/>
<evidence type="ECO:0000259" key="12">
    <source>
        <dbReference type="PROSITE" id="PS50109"/>
    </source>
</evidence>
<dbReference type="SUPFAM" id="SSF47384">
    <property type="entry name" value="Homodimeric domain of signal transducing histidine kinase"/>
    <property type="match status" value="1"/>
</dbReference>
<evidence type="ECO:0000259" key="13">
    <source>
        <dbReference type="PROSITE" id="PS50885"/>
    </source>
</evidence>
<keyword evidence="9" id="KW-0902">Two-component regulatory system</keyword>
<dbReference type="SUPFAM" id="SSF55874">
    <property type="entry name" value="ATPase domain of HSP90 chaperone/DNA topoisomerase II/histidine kinase"/>
    <property type="match status" value="1"/>
</dbReference>
<dbReference type="SMART" id="SM00304">
    <property type="entry name" value="HAMP"/>
    <property type="match status" value="1"/>
</dbReference>
<evidence type="ECO:0000256" key="7">
    <source>
        <dbReference type="ARBA" id="ARBA00022777"/>
    </source>
</evidence>
<dbReference type="GO" id="GO:0000155">
    <property type="term" value="F:phosphorelay sensor kinase activity"/>
    <property type="evidence" value="ECO:0007669"/>
    <property type="project" value="InterPro"/>
</dbReference>
<comment type="catalytic activity">
    <reaction evidence="1">
        <text>ATP + protein L-histidine = ADP + protein N-phospho-L-histidine.</text>
        <dbReference type="EC" id="2.7.13.3"/>
    </reaction>
</comment>
<dbReference type="Pfam" id="PF00512">
    <property type="entry name" value="HisKA"/>
    <property type="match status" value="1"/>
</dbReference>
<dbReference type="SMART" id="SM00387">
    <property type="entry name" value="HATPase_c"/>
    <property type="match status" value="1"/>
</dbReference>
<name>A0A399RWK0_9BACT</name>